<gene>
    <name evidence="1" type="ORF">OWV82_008991</name>
</gene>
<comment type="caution">
    <text evidence="1">The sequence shown here is derived from an EMBL/GenBank/DDBJ whole genome shotgun (WGS) entry which is preliminary data.</text>
</comment>
<proteinExistence type="predicted"/>
<evidence type="ECO:0000313" key="1">
    <source>
        <dbReference type="EMBL" id="KAJ4721285.1"/>
    </source>
</evidence>
<protein>
    <submittedName>
        <fullName evidence="1">Inactive protein RESTRICTED TEV MOVEMENT 2-like</fullName>
    </submittedName>
</protein>
<organism evidence="1 2">
    <name type="scientific">Melia azedarach</name>
    <name type="common">Chinaberry tree</name>
    <dbReference type="NCBI Taxonomy" id="155640"/>
    <lineage>
        <taxon>Eukaryota</taxon>
        <taxon>Viridiplantae</taxon>
        <taxon>Streptophyta</taxon>
        <taxon>Embryophyta</taxon>
        <taxon>Tracheophyta</taxon>
        <taxon>Spermatophyta</taxon>
        <taxon>Magnoliopsida</taxon>
        <taxon>eudicotyledons</taxon>
        <taxon>Gunneridae</taxon>
        <taxon>Pentapetalae</taxon>
        <taxon>rosids</taxon>
        <taxon>malvids</taxon>
        <taxon>Sapindales</taxon>
        <taxon>Meliaceae</taxon>
        <taxon>Melia</taxon>
    </lineage>
</organism>
<dbReference type="Proteomes" id="UP001164539">
    <property type="component" value="Chromosome 4"/>
</dbReference>
<accession>A0ACC1YBZ1</accession>
<sequence length="158" mass="17676">MGNNVSYVVCRPYSQITREDFQEVFLVELPEGFRKSHVKVTISCSGVLTIRGERPEGVNRRNRFEVETKLPWFCKKDEIEATYIDGTVKVTMPKSHPWTLLKEYVPAPGKGLEMMRTTALKLGTTALKLGNLAAPVALVAACVYCICNYQMPVCVIAC</sequence>
<evidence type="ECO:0000313" key="2">
    <source>
        <dbReference type="Proteomes" id="UP001164539"/>
    </source>
</evidence>
<keyword evidence="2" id="KW-1185">Reference proteome</keyword>
<reference evidence="1 2" key="1">
    <citation type="journal article" date="2023" name="Science">
        <title>Complex scaffold remodeling in plant triterpene biosynthesis.</title>
        <authorList>
            <person name="De La Pena R."/>
            <person name="Hodgson H."/>
            <person name="Liu J.C."/>
            <person name="Stephenson M.J."/>
            <person name="Martin A.C."/>
            <person name="Owen C."/>
            <person name="Harkess A."/>
            <person name="Leebens-Mack J."/>
            <person name="Jimenez L.E."/>
            <person name="Osbourn A."/>
            <person name="Sattely E.S."/>
        </authorList>
    </citation>
    <scope>NUCLEOTIDE SEQUENCE [LARGE SCALE GENOMIC DNA]</scope>
    <source>
        <strain evidence="2">cv. JPN11</strain>
        <tissue evidence="1">Leaf</tissue>
    </source>
</reference>
<name>A0ACC1YBZ1_MELAZ</name>
<dbReference type="EMBL" id="CM051397">
    <property type="protein sequence ID" value="KAJ4721285.1"/>
    <property type="molecule type" value="Genomic_DNA"/>
</dbReference>